<proteinExistence type="predicted"/>
<dbReference type="EMBL" id="FWWR01000012">
    <property type="protein sequence ID" value="SMB91571.1"/>
    <property type="molecule type" value="Genomic_DNA"/>
</dbReference>
<dbReference type="Gene3D" id="2.60.40.1850">
    <property type="match status" value="1"/>
</dbReference>
<dbReference type="STRING" id="573058.SAMN00017477_1815"/>
<evidence type="ECO:0000259" key="3">
    <source>
        <dbReference type="PROSITE" id="PS50978"/>
    </source>
</evidence>
<sequence>MYVFFITFILLIVNLNFIQAEKIEKEYNVRVELYKKYEDTKSMGAKALSKYATLIENNGKYRLRVKFVHLEVNNFVGYLGELEVEEKAAKVISEYDITDEYNDKVKGTDKKLKGKLYPKELEFDFDP</sequence>
<gene>
    <name evidence="4" type="ORF">SAMN00017477_1815</name>
</gene>
<keyword evidence="2" id="KW-0732">Signal</keyword>
<evidence type="ECO:0000256" key="2">
    <source>
        <dbReference type="ARBA" id="ARBA00022729"/>
    </source>
</evidence>
<dbReference type="SUPFAM" id="SSF158911">
    <property type="entry name" value="NEAT domain-like"/>
    <property type="match status" value="1"/>
</dbReference>
<evidence type="ECO:0000313" key="4">
    <source>
        <dbReference type="EMBL" id="SMB91571.1"/>
    </source>
</evidence>
<dbReference type="GO" id="GO:0030313">
    <property type="term" value="C:cell envelope"/>
    <property type="evidence" value="ECO:0007669"/>
    <property type="project" value="UniProtKB-SubCell"/>
</dbReference>
<dbReference type="Proteomes" id="UP000192368">
    <property type="component" value="Unassembled WGS sequence"/>
</dbReference>
<dbReference type="InterPro" id="IPR006635">
    <property type="entry name" value="NEAT_dom"/>
</dbReference>
<dbReference type="PROSITE" id="PS50978">
    <property type="entry name" value="NEAT"/>
    <property type="match status" value="1"/>
</dbReference>
<dbReference type="InterPro" id="IPR037250">
    <property type="entry name" value="NEAT_dom_sf"/>
</dbReference>
<reference evidence="5" key="1">
    <citation type="submission" date="2017-04" db="EMBL/GenBank/DDBJ databases">
        <authorList>
            <person name="Varghese N."/>
            <person name="Submissions S."/>
        </authorList>
    </citation>
    <scope>NUCLEOTIDE SEQUENCE [LARGE SCALE GENOMIC DNA]</scope>
    <source>
        <strain evidence="5">DSM 20463</strain>
    </source>
</reference>
<evidence type="ECO:0000313" key="5">
    <source>
        <dbReference type="Proteomes" id="UP000192368"/>
    </source>
</evidence>
<comment type="subcellular location">
    <subcellularLocation>
        <location evidence="1">Cell envelope</location>
    </subcellularLocation>
</comment>
<name>A0A1W1VET7_PEPAS</name>
<feature type="domain" description="NEAT" evidence="3">
    <location>
        <begin position="22"/>
        <end position="127"/>
    </location>
</feature>
<keyword evidence="5" id="KW-1185">Reference proteome</keyword>
<evidence type="ECO:0000256" key="1">
    <source>
        <dbReference type="ARBA" id="ARBA00004196"/>
    </source>
</evidence>
<protein>
    <submittedName>
        <fullName evidence="4">Iron Transport-associated domain-containing protein</fullName>
    </submittedName>
</protein>
<dbReference type="AlphaFoldDB" id="A0A1W1VET7"/>
<organism evidence="4 5">
    <name type="scientific">Peptoniphilus asaccharolyticus DSM 20463</name>
    <dbReference type="NCBI Taxonomy" id="573058"/>
    <lineage>
        <taxon>Bacteria</taxon>
        <taxon>Bacillati</taxon>
        <taxon>Bacillota</taxon>
        <taxon>Tissierellia</taxon>
        <taxon>Tissierellales</taxon>
        <taxon>Peptoniphilaceae</taxon>
        <taxon>Peptoniphilus</taxon>
    </lineage>
</organism>
<accession>A0A1W1VET7</accession>